<dbReference type="SMR" id="G4ZWZ3"/>
<feature type="non-terminal residue" evidence="2">
    <location>
        <position position="1"/>
    </location>
</feature>
<evidence type="ECO:0000313" key="3">
    <source>
        <dbReference type="Proteomes" id="UP000002640"/>
    </source>
</evidence>
<dbReference type="InParanoid" id="G4ZWZ3"/>
<dbReference type="EMBL" id="JH159157">
    <property type="protein sequence ID" value="EGZ11764.1"/>
    <property type="molecule type" value="Genomic_DNA"/>
</dbReference>
<dbReference type="RefSeq" id="XP_009532097.1">
    <property type="nucleotide sequence ID" value="XM_009533802.1"/>
</dbReference>
<evidence type="ECO:0000256" key="1">
    <source>
        <dbReference type="SAM" id="MobiDB-lite"/>
    </source>
</evidence>
<protein>
    <submittedName>
        <fullName evidence="2">Uncharacterized protein</fullName>
    </submittedName>
</protein>
<feature type="region of interest" description="Disordered" evidence="1">
    <location>
        <begin position="154"/>
        <end position="181"/>
    </location>
</feature>
<dbReference type="Proteomes" id="UP000002640">
    <property type="component" value="Unassembled WGS sequence"/>
</dbReference>
<evidence type="ECO:0000313" key="2">
    <source>
        <dbReference type="EMBL" id="EGZ11764.1"/>
    </source>
</evidence>
<feature type="non-terminal residue" evidence="2">
    <location>
        <position position="195"/>
    </location>
</feature>
<accession>G4ZWZ3</accession>
<dbReference type="OMA" id="HESETAQ"/>
<keyword evidence="3" id="KW-1185">Reference proteome</keyword>
<dbReference type="KEGG" id="psoj:PHYSODRAFT_437329"/>
<organism evidence="2 3">
    <name type="scientific">Phytophthora sojae (strain P6497)</name>
    <name type="common">Soybean stem and root rot agent</name>
    <name type="synonym">Phytophthora megasperma f. sp. glycines</name>
    <dbReference type="NCBI Taxonomy" id="1094619"/>
    <lineage>
        <taxon>Eukaryota</taxon>
        <taxon>Sar</taxon>
        <taxon>Stramenopiles</taxon>
        <taxon>Oomycota</taxon>
        <taxon>Peronosporomycetes</taxon>
        <taxon>Peronosporales</taxon>
        <taxon>Peronosporaceae</taxon>
        <taxon>Phytophthora</taxon>
    </lineage>
</organism>
<sequence>QLRRKEAEWMAEYDRGVQALLKIVQHHESETAQLKAEVEKLRTAAAVVPPSITKMTRATQTESARPVRATPRRNSVRFAPNEDCAVTDKEEVDPRTKIKIARMQVNSTQTEEIPVLASSAKLQQDLEDRNRLLHERLTSQQNMLDQLLHTKLTHANASSAKRERGPVLNTPADMSQRSHPHKQCVWTNSTVVYNV</sequence>
<gene>
    <name evidence="2" type="ORF">PHYSODRAFT_437329</name>
</gene>
<dbReference type="AlphaFoldDB" id="G4ZWZ3"/>
<proteinExistence type="predicted"/>
<name>G4ZWZ3_PHYSP</name>
<reference evidence="2 3" key="1">
    <citation type="journal article" date="2006" name="Science">
        <title>Phytophthora genome sequences uncover evolutionary origins and mechanisms of pathogenesis.</title>
        <authorList>
            <person name="Tyler B.M."/>
            <person name="Tripathy S."/>
            <person name="Zhang X."/>
            <person name="Dehal P."/>
            <person name="Jiang R.H."/>
            <person name="Aerts A."/>
            <person name="Arredondo F.D."/>
            <person name="Baxter L."/>
            <person name="Bensasson D."/>
            <person name="Beynon J.L."/>
            <person name="Chapman J."/>
            <person name="Damasceno C.M."/>
            <person name="Dorrance A.E."/>
            <person name="Dou D."/>
            <person name="Dickerman A.W."/>
            <person name="Dubchak I.L."/>
            <person name="Garbelotto M."/>
            <person name="Gijzen M."/>
            <person name="Gordon S.G."/>
            <person name="Govers F."/>
            <person name="Grunwald N.J."/>
            <person name="Huang W."/>
            <person name="Ivors K.L."/>
            <person name="Jones R.W."/>
            <person name="Kamoun S."/>
            <person name="Krampis K."/>
            <person name="Lamour K.H."/>
            <person name="Lee M.K."/>
            <person name="McDonald W.H."/>
            <person name="Medina M."/>
            <person name="Meijer H.J."/>
            <person name="Nordberg E.K."/>
            <person name="Maclean D.J."/>
            <person name="Ospina-Giraldo M.D."/>
            <person name="Morris P.F."/>
            <person name="Phuntumart V."/>
            <person name="Putnam N.H."/>
            <person name="Rash S."/>
            <person name="Rose J.K."/>
            <person name="Sakihama Y."/>
            <person name="Salamov A.A."/>
            <person name="Savidor A."/>
            <person name="Scheuring C.F."/>
            <person name="Smith B.M."/>
            <person name="Sobral B.W."/>
            <person name="Terry A."/>
            <person name="Torto-Alalibo T.A."/>
            <person name="Win J."/>
            <person name="Xu Z."/>
            <person name="Zhang H."/>
            <person name="Grigoriev I.V."/>
            <person name="Rokhsar D.S."/>
            <person name="Boore J.L."/>
        </authorList>
    </citation>
    <scope>NUCLEOTIDE SEQUENCE [LARGE SCALE GENOMIC DNA]</scope>
    <source>
        <strain evidence="2 3">P6497</strain>
    </source>
</reference>
<dbReference type="GeneID" id="20652560"/>